<feature type="transmembrane region" description="Helical" evidence="7">
    <location>
        <begin position="323"/>
        <end position="346"/>
    </location>
</feature>
<evidence type="ECO:0000256" key="5">
    <source>
        <dbReference type="ARBA" id="ARBA00022989"/>
    </source>
</evidence>
<dbReference type="PANTHER" id="PTHR23514:SF3">
    <property type="entry name" value="BYPASS OF STOP CODON PROTEIN 6"/>
    <property type="match status" value="1"/>
</dbReference>
<dbReference type="Gene3D" id="1.20.1250.20">
    <property type="entry name" value="MFS general substrate transporter like domains"/>
    <property type="match status" value="2"/>
</dbReference>
<dbReference type="SUPFAM" id="SSF103473">
    <property type="entry name" value="MFS general substrate transporter"/>
    <property type="match status" value="1"/>
</dbReference>
<dbReference type="FunFam" id="1.20.1250.20:FF:000286">
    <property type="entry name" value="MFS efflux transporter"/>
    <property type="match status" value="1"/>
</dbReference>
<gene>
    <name evidence="10" type="ORF">BU24DRAFT_344528</name>
</gene>
<evidence type="ECO:0000256" key="4">
    <source>
        <dbReference type="ARBA" id="ARBA00022692"/>
    </source>
</evidence>
<reference evidence="10" key="1">
    <citation type="journal article" date="2020" name="Stud. Mycol.">
        <title>101 Dothideomycetes genomes: a test case for predicting lifestyles and emergence of pathogens.</title>
        <authorList>
            <person name="Haridas S."/>
            <person name="Albert R."/>
            <person name="Binder M."/>
            <person name="Bloem J."/>
            <person name="Labutti K."/>
            <person name="Salamov A."/>
            <person name="Andreopoulos B."/>
            <person name="Baker S."/>
            <person name="Barry K."/>
            <person name="Bills G."/>
            <person name="Bluhm B."/>
            <person name="Cannon C."/>
            <person name="Castanera R."/>
            <person name="Culley D."/>
            <person name="Daum C."/>
            <person name="Ezra D."/>
            <person name="Gonzalez J."/>
            <person name="Henrissat B."/>
            <person name="Kuo A."/>
            <person name="Liang C."/>
            <person name="Lipzen A."/>
            <person name="Lutzoni F."/>
            <person name="Magnuson J."/>
            <person name="Mondo S."/>
            <person name="Nolan M."/>
            <person name="Ohm R."/>
            <person name="Pangilinan J."/>
            <person name="Park H.-J."/>
            <person name="Ramirez L."/>
            <person name="Alfaro M."/>
            <person name="Sun H."/>
            <person name="Tritt A."/>
            <person name="Yoshinaga Y."/>
            <person name="Zwiers L.-H."/>
            <person name="Turgeon B."/>
            <person name="Goodwin S."/>
            <person name="Spatafora J."/>
            <person name="Crous P."/>
            <person name="Grigoriev I."/>
        </authorList>
    </citation>
    <scope>NUCLEOTIDE SEQUENCE</scope>
    <source>
        <strain evidence="10">CBS 175.79</strain>
    </source>
</reference>
<evidence type="ECO:0000256" key="1">
    <source>
        <dbReference type="ARBA" id="ARBA00004127"/>
    </source>
</evidence>
<dbReference type="PROSITE" id="PS50850">
    <property type="entry name" value="MFS"/>
    <property type="match status" value="1"/>
</dbReference>
<dbReference type="EMBL" id="ML978068">
    <property type="protein sequence ID" value="KAF2017695.1"/>
    <property type="molecule type" value="Genomic_DNA"/>
</dbReference>
<dbReference type="InterPro" id="IPR020846">
    <property type="entry name" value="MFS_dom"/>
</dbReference>
<dbReference type="GO" id="GO:0016020">
    <property type="term" value="C:membrane"/>
    <property type="evidence" value="ECO:0007669"/>
    <property type="project" value="TreeGrafter"/>
</dbReference>
<dbReference type="InterPro" id="IPR011701">
    <property type="entry name" value="MFS"/>
</dbReference>
<comment type="subcellular location">
    <subcellularLocation>
        <location evidence="1">Endomembrane system</location>
        <topology evidence="1">Multi-pass membrane protein</topology>
    </subcellularLocation>
</comment>
<evidence type="ECO:0000313" key="10">
    <source>
        <dbReference type="EMBL" id="KAF2017695.1"/>
    </source>
</evidence>
<name>A0A6A5XWI3_9PLEO</name>
<proteinExistence type="inferred from homology"/>
<evidence type="ECO:0000256" key="3">
    <source>
        <dbReference type="ARBA" id="ARBA00022448"/>
    </source>
</evidence>
<feature type="transmembrane region" description="Helical" evidence="7">
    <location>
        <begin position="292"/>
        <end position="316"/>
    </location>
</feature>
<dbReference type="InterPro" id="IPR051788">
    <property type="entry name" value="MFS_Transporter"/>
</dbReference>
<dbReference type="AlphaFoldDB" id="A0A6A5XWI3"/>
<feature type="transmembrane region" description="Helical" evidence="7">
    <location>
        <begin position="235"/>
        <end position="256"/>
    </location>
</feature>
<dbReference type="Proteomes" id="UP000799778">
    <property type="component" value="Unassembled WGS sequence"/>
</dbReference>
<feature type="transmembrane region" description="Helical" evidence="7">
    <location>
        <begin position="352"/>
        <end position="376"/>
    </location>
</feature>
<evidence type="ECO:0000256" key="6">
    <source>
        <dbReference type="ARBA" id="ARBA00023136"/>
    </source>
</evidence>
<feature type="transmembrane region" description="Helical" evidence="7">
    <location>
        <begin position="148"/>
        <end position="169"/>
    </location>
</feature>
<keyword evidence="8" id="KW-0732">Signal</keyword>
<feature type="transmembrane region" description="Helical" evidence="7">
    <location>
        <begin position="196"/>
        <end position="215"/>
    </location>
</feature>
<feature type="transmembrane region" description="Helical" evidence="7">
    <location>
        <begin position="268"/>
        <end position="286"/>
    </location>
</feature>
<organism evidence="10 11">
    <name type="scientific">Aaosphaeria arxii CBS 175.79</name>
    <dbReference type="NCBI Taxonomy" id="1450172"/>
    <lineage>
        <taxon>Eukaryota</taxon>
        <taxon>Fungi</taxon>
        <taxon>Dikarya</taxon>
        <taxon>Ascomycota</taxon>
        <taxon>Pezizomycotina</taxon>
        <taxon>Dothideomycetes</taxon>
        <taxon>Pleosporomycetidae</taxon>
        <taxon>Pleosporales</taxon>
        <taxon>Pleosporales incertae sedis</taxon>
        <taxon>Aaosphaeria</taxon>
    </lineage>
</organism>
<sequence>MFSFIVLGLFNSTIGVILQPISKHYGLSDIQVSCIFLVGPVGYTLAAQCNSLIHSHFGQRGIAVIGPAFHVLAALAIACHPHFGVVLVAYALIAVGTGLLDGSWCAWAGSVRNANTVSGLLHGSYSVGASAGPYFCDLLMTTGGRPWYQWYSALAVISITELIVLPLAFRRQNAAKYHESKNASSSLTGSRNTRAMFNYAATWVSSLYFLAYVGTETAISGWLVSYMTRDRHVSPSFASLSASGFWVGMAIGRLALGTVTDRIGVRRATTGYLLIAIMLELLFAVVRKPAGASNVLVALLGFFMGPMFPSGIVVLARLLPRDLHVAAVSFVASLGQVGGALLPFAIGACVQGWGIGVFVYAIIVFTSVALALWVAFSRLPRTGASSVFVGRE</sequence>
<dbReference type="GeneID" id="54280803"/>
<feature type="transmembrane region" description="Helical" evidence="7">
    <location>
        <begin position="68"/>
        <end position="93"/>
    </location>
</feature>
<comment type="similarity">
    <text evidence="2">Belongs to the major facilitator superfamily.</text>
</comment>
<protein>
    <submittedName>
        <fullName evidence="10">MFS general substrate transporter</fullName>
    </submittedName>
</protein>
<evidence type="ECO:0000256" key="7">
    <source>
        <dbReference type="SAM" id="Phobius"/>
    </source>
</evidence>
<keyword evidence="5 7" id="KW-1133">Transmembrane helix</keyword>
<feature type="signal peptide" evidence="8">
    <location>
        <begin position="1"/>
        <end position="15"/>
    </location>
</feature>
<keyword evidence="11" id="KW-1185">Reference proteome</keyword>
<keyword evidence="6 7" id="KW-0472">Membrane</keyword>
<evidence type="ECO:0000259" key="9">
    <source>
        <dbReference type="PROSITE" id="PS50850"/>
    </source>
</evidence>
<feature type="domain" description="Major facilitator superfamily (MFS) profile" evidence="9">
    <location>
        <begin position="1"/>
        <end position="379"/>
    </location>
</feature>
<accession>A0A6A5XWI3</accession>
<evidence type="ECO:0000256" key="8">
    <source>
        <dbReference type="SAM" id="SignalP"/>
    </source>
</evidence>
<feature type="chain" id="PRO_5025480578" evidence="8">
    <location>
        <begin position="16"/>
        <end position="392"/>
    </location>
</feature>
<dbReference type="RefSeq" id="XP_033386034.1">
    <property type="nucleotide sequence ID" value="XM_033523406.1"/>
</dbReference>
<feature type="transmembrane region" description="Helical" evidence="7">
    <location>
        <begin position="25"/>
        <end position="47"/>
    </location>
</feature>
<keyword evidence="3" id="KW-0813">Transport</keyword>
<keyword evidence="4 7" id="KW-0812">Transmembrane</keyword>
<dbReference type="GO" id="GO:0012505">
    <property type="term" value="C:endomembrane system"/>
    <property type="evidence" value="ECO:0007669"/>
    <property type="project" value="UniProtKB-SubCell"/>
</dbReference>
<dbReference type="Pfam" id="PF07690">
    <property type="entry name" value="MFS_1"/>
    <property type="match status" value="1"/>
</dbReference>
<evidence type="ECO:0000313" key="11">
    <source>
        <dbReference type="Proteomes" id="UP000799778"/>
    </source>
</evidence>
<evidence type="ECO:0000256" key="2">
    <source>
        <dbReference type="ARBA" id="ARBA00008335"/>
    </source>
</evidence>
<dbReference type="InterPro" id="IPR036259">
    <property type="entry name" value="MFS_trans_sf"/>
</dbReference>
<dbReference type="PANTHER" id="PTHR23514">
    <property type="entry name" value="BYPASS OF STOP CODON PROTEIN 6"/>
    <property type="match status" value="1"/>
</dbReference>
<dbReference type="OrthoDB" id="413079at2759"/>
<dbReference type="GO" id="GO:0022857">
    <property type="term" value="F:transmembrane transporter activity"/>
    <property type="evidence" value="ECO:0007669"/>
    <property type="project" value="InterPro"/>
</dbReference>